<keyword evidence="2" id="KW-1185">Reference proteome</keyword>
<reference evidence="1 2" key="1">
    <citation type="submission" date="2015-08" db="EMBL/GenBank/DDBJ databases">
        <title>Next Generation Sequencing and Analysis of the Genome of Puccinia sorghi L Schw, the Causal Agent of Maize Common Rust.</title>
        <authorList>
            <person name="Rochi L."/>
            <person name="Burguener G."/>
            <person name="Darino M."/>
            <person name="Turjanski A."/>
            <person name="Kreff E."/>
            <person name="Dieguez M.J."/>
            <person name="Sacco F."/>
        </authorList>
    </citation>
    <scope>NUCLEOTIDE SEQUENCE [LARGE SCALE GENOMIC DNA]</scope>
    <source>
        <strain evidence="1 2">RO10H11247</strain>
    </source>
</reference>
<proteinExistence type="predicted"/>
<sequence length="600" mass="68766">MSATELSKLGIWPKTQNFSQCNSGAYVDHTIGKVEGFSQIQLHLLVLFCERYNTQKFLSILFGIFQSILKFLSVNWSAKSQNGCLCGPGSRTSNPWELFLQEPKFFTLKSVGKNDHHQICFNLTPKKINKELIHLCTTNWFHNPPRPSLQHPMGCRTKKGGFTSDVLISIYKIDYDGLSHWYFQRFESDHLRKKCQNFYDKRVKNGVRSQCELGYYQDIKIWRNRDSECPEADFGRMPTYPNDCKNGQVGVYKQAWNHFYFKGTSCHLRSADRSPSYLPDRHRRLSPSVVSALLPVVMFHSAARYALLFAALATIALMSSAHAAGIGPREPFMKQPGYRGRKGRVSSTLDTYPASQKENPRFEKKYRKKLIINKVEKKLIINKPPISTNLPRIRVVWELIFGLKSCLNYWFLIVVLHPSLLTLQKILAQLPAVDMQKVQQGSWCYSHLSSRVIQPCTDCADCTVTVLKHLHMQTGGFGWQLGWSMLHVNCRQLTKFFFAGMKINQLGPVDVRILLLNSWLEQCNKLIKMDGMPLSNHSLYIVLAVSSCYTFLTESNSYFSFSSATVTRLSTGLHGYMDIACKCFLLTWSYTELIPVVCWL</sequence>
<organism evidence="1 2">
    <name type="scientific">Puccinia sorghi</name>
    <dbReference type="NCBI Taxonomy" id="27349"/>
    <lineage>
        <taxon>Eukaryota</taxon>
        <taxon>Fungi</taxon>
        <taxon>Dikarya</taxon>
        <taxon>Basidiomycota</taxon>
        <taxon>Pucciniomycotina</taxon>
        <taxon>Pucciniomycetes</taxon>
        <taxon>Pucciniales</taxon>
        <taxon>Pucciniaceae</taxon>
        <taxon>Puccinia</taxon>
    </lineage>
</organism>
<accession>A0A0L6URS4</accession>
<dbReference type="EMBL" id="LAVV01009246">
    <property type="protein sequence ID" value="KNZ50927.1"/>
    <property type="molecule type" value="Genomic_DNA"/>
</dbReference>
<protein>
    <submittedName>
        <fullName evidence="1">Uncharacterized protein</fullName>
    </submittedName>
</protein>
<dbReference type="VEuPathDB" id="FungiDB:VP01_416g2"/>
<evidence type="ECO:0000313" key="2">
    <source>
        <dbReference type="Proteomes" id="UP000037035"/>
    </source>
</evidence>
<dbReference type="Proteomes" id="UP000037035">
    <property type="component" value="Unassembled WGS sequence"/>
</dbReference>
<evidence type="ECO:0000313" key="1">
    <source>
        <dbReference type="EMBL" id="KNZ50927.1"/>
    </source>
</evidence>
<gene>
    <name evidence="1" type="ORF">VP01_416g2</name>
</gene>
<dbReference type="AlphaFoldDB" id="A0A0L6URS4"/>
<name>A0A0L6URS4_9BASI</name>
<comment type="caution">
    <text evidence="1">The sequence shown here is derived from an EMBL/GenBank/DDBJ whole genome shotgun (WGS) entry which is preliminary data.</text>
</comment>